<evidence type="ECO:0000256" key="9">
    <source>
        <dbReference type="ARBA" id="ARBA00047493"/>
    </source>
</evidence>
<dbReference type="Gene3D" id="3.40.1190.10">
    <property type="entry name" value="Mur-like, catalytic domain"/>
    <property type="match status" value="1"/>
</dbReference>
<dbReference type="EC" id="6.3.2.17" evidence="2"/>
<evidence type="ECO:0000313" key="13">
    <source>
        <dbReference type="EMBL" id="MFD1705582.1"/>
    </source>
</evidence>
<evidence type="ECO:0000256" key="8">
    <source>
        <dbReference type="ARBA" id="ARBA00030592"/>
    </source>
</evidence>
<evidence type="ECO:0000256" key="4">
    <source>
        <dbReference type="ARBA" id="ARBA00022723"/>
    </source>
</evidence>
<dbReference type="EMBL" id="JBHUEO010000004">
    <property type="protein sequence ID" value="MFD1705582.1"/>
    <property type="molecule type" value="Genomic_DNA"/>
</dbReference>
<keyword evidence="5 10" id="KW-0547">Nucleotide-binding</keyword>
<evidence type="ECO:0000259" key="12">
    <source>
        <dbReference type="Pfam" id="PF08245"/>
    </source>
</evidence>
<evidence type="ECO:0000256" key="7">
    <source>
        <dbReference type="ARBA" id="ARBA00022842"/>
    </source>
</evidence>
<sequence length="434" mass="48793">MNTYSEAVSWIHSRLKHGINPGLARMEWLMKKMGSPEKDLRVIHVAGTNGKGSTVTFLRSVLQEAGYDVGTFTSPYIETFNERISLNGVPVSNKDIVELVKIVKPLTEEMEKGDLGSPTEFEVITAMAIYYFANIRKPDFTLLEVGLGGRYDSTNVVHPLITLITNIGMDHMRILGDTMEEIAFEKAGIIKQGIPVFTGAKQEAARTVIQSEADRQKADLFQLGRDFKVEYYKPAAGGEQFTFQSRWKRLDQLQISMLGRHQTDNAALAVAGLQYMNARALVHVTEENMRDGLAKAHWPGRMEIVHEHPTVILDGAHNAEGLQAFAATMKCRYKEKKLKIIFAALEDKDLSSMLDQLNQIHAEIYLTQFDFPRAASAIQLKEAGNMEHATVDEDWRRLVKNEVHRLDSDDILAITGSLYFISEAKPLLIKLLMK</sequence>
<dbReference type="Pfam" id="PF08245">
    <property type="entry name" value="Mur_ligase_M"/>
    <property type="match status" value="1"/>
</dbReference>
<feature type="domain" description="Mur ligase C-terminal" evidence="11">
    <location>
        <begin position="300"/>
        <end position="417"/>
    </location>
</feature>
<protein>
    <recommendedName>
        <fullName evidence="2">tetrahydrofolate synthase</fullName>
        <ecNumber evidence="2">6.3.2.17</ecNumber>
    </recommendedName>
    <alternativeName>
        <fullName evidence="8">Tetrahydrofolylpolyglutamate synthase</fullName>
    </alternativeName>
</protein>
<dbReference type="InterPro" id="IPR013221">
    <property type="entry name" value="Mur_ligase_cen"/>
</dbReference>
<evidence type="ECO:0000256" key="10">
    <source>
        <dbReference type="PIRNR" id="PIRNR001563"/>
    </source>
</evidence>
<keyword evidence="3 10" id="KW-0436">Ligase</keyword>
<dbReference type="Proteomes" id="UP001597301">
    <property type="component" value="Unassembled WGS sequence"/>
</dbReference>
<dbReference type="SUPFAM" id="SSF53623">
    <property type="entry name" value="MurD-like peptide ligases, catalytic domain"/>
    <property type="match status" value="1"/>
</dbReference>
<evidence type="ECO:0000313" key="14">
    <source>
        <dbReference type="Proteomes" id="UP001597301"/>
    </source>
</evidence>
<evidence type="ECO:0000256" key="2">
    <source>
        <dbReference type="ARBA" id="ARBA00013025"/>
    </source>
</evidence>
<evidence type="ECO:0000259" key="11">
    <source>
        <dbReference type="Pfam" id="PF02875"/>
    </source>
</evidence>
<evidence type="ECO:0000256" key="6">
    <source>
        <dbReference type="ARBA" id="ARBA00022840"/>
    </source>
</evidence>
<dbReference type="PANTHER" id="PTHR11136">
    <property type="entry name" value="FOLYLPOLYGLUTAMATE SYNTHASE-RELATED"/>
    <property type="match status" value="1"/>
</dbReference>
<organism evidence="13 14">
    <name type="scientific">Siminovitchia sediminis</name>
    <dbReference type="NCBI Taxonomy" id="1274353"/>
    <lineage>
        <taxon>Bacteria</taxon>
        <taxon>Bacillati</taxon>
        <taxon>Bacillota</taxon>
        <taxon>Bacilli</taxon>
        <taxon>Bacillales</taxon>
        <taxon>Bacillaceae</taxon>
        <taxon>Siminovitchia</taxon>
    </lineage>
</organism>
<name>A0ABW4KEY5_9BACI</name>
<feature type="domain" description="Mur ligase central" evidence="12">
    <location>
        <begin position="45"/>
        <end position="271"/>
    </location>
</feature>
<dbReference type="NCBIfam" id="TIGR01499">
    <property type="entry name" value="folC"/>
    <property type="match status" value="1"/>
</dbReference>
<gene>
    <name evidence="13" type="ORF">ACFSCZ_02315</name>
</gene>
<evidence type="ECO:0000256" key="3">
    <source>
        <dbReference type="ARBA" id="ARBA00022598"/>
    </source>
</evidence>
<dbReference type="Pfam" id="PF02875">
    <property type="entry name" value="Mur_ligase_C"/>
    <property type="match status" value="1"/>
</dbReference>
<comment type="similarity">
    <text evidence="1 10">Belongs to the folylpolyglutamate synthase family.</text>
</comment>
<evidence type="ECO:0000256" key="5">
    <source>
        <dbReference type="ARBA" id="ARBA00022741"/>
    </source>
</evidence>
<keyword evidence="14" id="KW-1185">Reference proteome</keyword>
<dbReference type="PANTHER" id="PTHR11136:SF0">
    <property type="entry name" value="DIHYDROFOLATE SYNTHETASE-RELATED"/>
    <property type="match status" value="1"/>
</dbReference>
<reference evidence="14" key="1">
    <citation type="journal article" date="2019" name="Int. J. Syst. Evol. Microbiol.">
        <title>The Global Catalogue of Microorganisms (GCM) 10K type strain sequencing project: providing services to taxonomists for standard genome sequencing and annotation.</title>
        <authorList>
            <consortium name="The Broad Institute Genomics Platform"/>
            <consortium name="The Broad Institute Genome Sequencing Center for Infectious Disease"/>
            <person name="Wu L."/>
            <person name="Ma J."/>
        </authorList>
    </citation>
    <scope>NUCLEOTIDE SEQUENCE [LARGE SCALE GENOMIC DNA]</scope>
    <source>
        <strain evidence="14">CGMCC 1.12295</strain>
    </source>
</reference>
<dbReference type="PROSITE" id="PS01012">
    <property type="entry name" value="FOLYLPOLYGLU_SYNT_2"/>
    <property type="match status" value="1"/>
</dbReference>
<comment type="caution">
    <text evidence="13">The sequence shown here is derived from an EMBL/GenBank/DDBJ whole genome shotgun (WGS) entry which is preliminary data.</text>
</comment>
<dbReference type="SUPFAM" id="SSF53244">
    <property type="entry name" value="MurD-like peptide ligases, peptide-binding domain"/>
    <property type="match status" value="1"/>
</dbReference>
<comment type="catalytic activity">
    <reaction evidence="9">
        <text>(6S)-5,6,7,8-tetrahydrofolyl-(gamma-L-Glu)(n) + L-glutamate + ATP = (6S)-5,6,7,8-tetrahydrofolyl-(gamma-L-Glu)(n+1) + ADP + phosphate + H(+)</text>
        <dbReference type="Rhea" id="RHEA:10580"/>
        <dbReference type="Rhea" id="RHEA-COMP:14738"/>
        <dbReference type="Rhea" id="RHEA-COMP:14740"/>
        <dbReference type="ChEBI" id="CHEBI:15378"/>
        <dbReference type="ChEBI" id="CHEBI:29985"/>
        <dbReference type="ChEBI" id="CHEBI:30616"/>
        <dbReference type="ChEBI" id="CHEBI:43474"/>
        <dbReference type="ChEBI" id="CHEBI:141005"/>
        <dbReference type="ChEBI" id="CHEBI:456216"/>
        <dbReference type="EC" id="6.3.2.17"/>
    </reaction>
</comment>
<proteinExistence type="inferred from homology"/>
<dbReference type="GO" id="GO:0016874">
    <property type="term" value="F:ligase activity"/>
    <property type="evidence" value="ECO:0007669"/>
    <property type="project" value="UniProtKB-KW"/>
</dbReference>
<keyword evidence="6 10" id="KW-0067">ATP-binding</keyword>
<dbReference type="InterPro" id="IPR036565">
    <property type="entry name" value="Mur-like_cat_sf"/>
</dbReference>
<dbReference type="InterPro" id="IPR004101">
    <property type="entry name" value="Mur_ligase_C"/>
</dbReference>
<evidence type="ECO:0000256" key="1">
    <source>
        <dbReference type="ARBA" id="ARBA00008276"/>
    </source>
</evidence>
<accession>A0ABW4KEY5</accession>
<dbReference type="InterPro" id="IPR036615">
    <property type="entry name" value="Mur_ligase_C_dom_sf"/>
</dbReference>
<keyword evidence="7" id="KW-0460">Magnesium</keyword>
<dbReference type="Gene3D" id="3.90.190.20">
    <property type="entry name" value="Mur ligase, C-terminal domain"/>
    <property type="match status" value="1"/>
</dbReference>
<keyword evidence="4" id="KW-0479">Metal-binding</keyword>
<dbReference type="InterPro" id="IPR018109">
    <property type="entry name" value="Folylpolyglutamate_synth_CS"/>
</dbReference>
<dbReference type="PIRSF" id="PIRSF001563">
    <property type="entry name" value="Folylpolyglu_synth"/>
    <property type="match status" value="1"/>
</dbReference>
<dbReference type="InterPro" id="IPR001645">
    <property type="entry name" value="Folylpolyglutamate_synth"/>
</dbReference>
<dbReference type="PROSITE" id="PS01011">
    <property type="entry name" value="FOLYLPOLYGLU_SYNT_1"/>
    <property type="match status" value="1"/>
</dbReference>
<dbReference type="RefSeq" id="WP_380772115.1">
    <property type="nucleotide sequence ID" value="NZ_JBHUEO010000004.1"/>
</dbReference>